<dbReference type="Proteomes" id="UP000619479">
    <property type="component" value="Unassembled WGS sequence"/>
</dbReference>
<evidence type="ECO:0000313" key="2">
    <source>
        <dbReference type="Proteomes" id="UP000619479"/>
    </source>
</evidence>
<proteinExistence type="predicted"/>
<gene>
    <name evidence="1" type="ORF">Acy02nite_89370</name>
</gene>
<dbReference type="EMBL" id="BOMH01000095">
    <property type="protein sequence ID" value="GID71056.1"/>
    <property type="molecule type" value="Genomic_DNA"/>
</dbReference>
<dbReference type="AlphaFoldDB" id="A0A919ITM3"/>
<reference evidence="1" key="1">
    <citation type="submission" date="2021-01" db="EMBL/GenBank/DDBJ databases">
        <title>Whole genome shotgun sequence of Actinoplanes cyaneus NBRC 14990.</title>
        <authorList>
            <person name="Komaki H."/>
            <person name="Tamura T."/>
        </authorList>
    </citation>
    <scope>NUCLEOTIDE SEQUENCE</scope>
    <source>
        <strain evidence="1">NBRC 14990</strain>
    </source>
</reference>
<sequence length="149" mass="15963">MIALIQLGDVAIGAAVRAGEKSADKLSAFRARFDRQGLRTAAEVWARWTVLAERGAAERERGKRGAQRAVDAAVERLAHSPIVGRVVDAQFERVLTLLENEPDRVRGVIRGQRDSIVGEAVGRVRAGAAAGDGVVDRLTLRMSGRGDAP</sequence>
<protein>
    <submittedName>
        <fullName evidence="1">Uncharacterized protein</fullName>
    </submittedName>
</protein>
<dbReference type="RefSeq" id="WP_203755706.1">
    <property type="nucleotide sequence ID" value="NZ_BAAAUC010000088.1"/>
</dbReference>
<organism evidence="1 2">
    <name type="scientific">Actinoplanes cyaneus</name>
    <dbReference type="NCBI Taxonomy" id="52696"/>
    <lineage>
        <taxon>Bacteria</taxon>
        <taxon>Bacillati</taxon>
        <taxon>Actinomycetota</taxon>
        <taxon>Actinomycetes</taxon>
        <taxon>Micromonosporales</taxon>
        <taxon>Micromonosporaceae</taxon>
        <taxon>Actinoplanes</taxon>
    </lineage>
</organism>
<name>A0A919ITM3_9ACTN</name>
<evidence type="ECO:0000313" key="1">
    <source>
        <dbReference type="EMBL" id="GID71056.1"/>
    </source>
</evidence>
<comment type="caution">
    <text evidence="1">The sequence shown here is derived from an EMBL/GenBank/DDBJ whole genome shotgun (WGS) entry which is preliminary data.</text>
</comment>
<keyword evidence="2" id="KW-1185">Reference proteome</keyword>
<accession>A0A919ITM3</accession>